<evidence type="ECO:0000259" key="4">
    <source>
        <dbReference type="SMART" id="SM00703"/>
    </source>
</evidence>
<feature type="transmembrane region" description="Helical" evidence="2">
    <location>
        <begin position="603"/>
        <end position="628"/>
    </location>
</feature>
<feature type="transmembrane region" description="Helical" evidence="2">
    <location>
        <begin position="399"/>
        <end position="419"/>
    </location>
</feature>
<feature type="transmembrane region" description="Helical" evidence="2">
    <location>
        <begin position="488"/>
        <end position="508"/>
    </location>
</feature>
<keyword evidence="2" id="KW-0812">Transmembrane</keyword>
<feature type="region of interest" description="Disordered" evidence="1">
    <location>
        <begin position="721"/>
        <end position="791"/>
    </location>
</feature>
<dbReference type="SMART" id="SM00703">
    <property type="entry name" value="NRF"/>
    <property type="match status" value="1"/>
</dbReference>
<feature type="domain" description="Nose resistant-to-fluoxetine protein N-terminal" evidence="4">
    <location>
        <begin position="88"/>
        <end position="219"/>
    </location>
</feature>
<organism evidence="5 6">
    <name type="scientific">Bemisia tabaci</name>
    <name type="common">Sweetpotato whitefly</name>
    <name type="synonym">Aleurodes tabaci</name>
    <dbReference type="NCBI Taxonomy" id="7038"/>
    <lineage>
        <taxon>Eukaryota</taxon>
        <taxon>Metazoa</taxon>
        <taxon>Ecdysozoa</taxon>
        <taxon>Arthropoda</taxon>
        <taxon>Hexapoda</taxon>
        <taxon>Insecta</taxon>
        <taxon>Pterygota</taxon>
        <taxon>Neoptera</taxon>
        <taxon>Paraneoptera</taxon>
        <taxon>Hemiptera</taxon>
        <taxon>Sternorrhyncha</taxon>
        <taxon>Aleyrodoidea</taxon>
        <taxon>Aleyrodidae</taxon>
        <taxon>Aleyrodinae</taxon>
        <taxon>Bemisia</taxon>
    </lineage>
</organism>
<feature type="compositionally biased region" description="Polar residues" evidence="1">
    <location>
        <begin position="734"/>
        <end position="747"/>
    </location>
</feature>
<evidence type="ECO:0000313" key="6">
    <source>
        <dbReference type="Proteomes" id="UP001152759"/>
    </source>
</evidence>
<keyword evidence="6" id="KW-1185">Reference proteome</keyword>
<accession>A0A9P0A7N3</accession>
<dbReference type="GO" id="GO:0016747">
    <property type="term" value="F:acyltransferase activity, transferring groups other than amino-acyl groups"/>
    <property type="evidence" value="ECO:0007669"/>
    <property type="project" value="InterPro"/>
</dbReference>
<feature type="transmembrane region" description="Helical" evidence="2">
    <location>
        <begin position="464"/>
        <end position="482"/>
    </location>
</feature>
<proteinExistence type="predicted"/>
<dbReference type="Proteomes" id="UP001152759">
    <property type="component" value="Chromosome 2"/>
</dbReference>
<evidence type="ECO:0000256" key="2">
    <source>
        <dbReference type="SAM" id="Phobius"/>
    </source>
</evidence>
<feature type="transmembrane region" description="Helical" evidence="2">
    <location>
        <begin position="576"/>
        <end position="597"/>
    </location>
</feature>
<feature type="transmembrane region" description="Helical" evidence="2">
    <location>
        <begin position="687"/>
        <end position="705"/>
    </location>
</feature>
<evidence type="ECO:0000313" key="5">
    <source>
        <dbReference type="EMBL" id="CAH0385759.1"/>
    </source>
</evidence>
<keyword evidence="3" id="KW-0732">Signal</keyword>
<feature type="transmembrane region" description="Helical" evidence="2">
    <location>
        <begin position="355"/>
        <end position="379"/>
    </location>
</feature>
<dbReference type="PANTHER" id="PTHR11161">
    <property type="entry name" value="O-ACYLTRANSFERASE"/>
    <property type="match status" value="1"/>
</dbReference>
<keyword evidence="2" id="KW-1133">Transmembrane helix</keyword>
<feature type="chain" id="PRO_5040290759" description="Nose resistant-to-fluoxetine protein N-terminal domain-containing protein" evidence="3">
    <location>
        <begin position="23"/>
        <end position="947"/>
    </location>
</feature>
<dbReference type="EMBL" id="OU963863">
    <property type="protein sequence ID" value="CAH0385759.1"/>
    <property type="molecule type" value="Genomic_DNA"/>
</dbReference>
<dbReference type="InterPro" id="IPR002656">
    <property type="entry name" value="Acyl_transf_3_dom"/>
</dbReference>
<dbReference type="Pfam" id="PF01757">
    <property type="entry name" value="Acyl_transf_3"/>
    <property type="match status" value="1"/>
</dbReference>
<evidence type="ECO:0000256" key="3">
    <source>
        <dbReference type="SAM" id="SignalP"/>
    </source>
</evidence>
<feature type="compositionally biased region" description="Polar residues" evidence="1">
    <location>
        <begin position="756"/>
        <end position="766"/>
    </location>
</feature>
<feature type="transmembrane region" description="Helical" evidence="2">
    <location>
        <begin position="247"/>
        <end position="270"/>
    </location>
</feature>
<reference evidence="5" key="1">
    <citation type="submission" date="2021-12" db="EMBL/GenBank/DDBJ databases">
        <authorList>
            <person name="King R."/>
        </authorList>
    </citation>
    <scope>NUCLEOTIDE SEQUENCE</scope>
</reference>
<dbReference type="PANTHER" id="PTHR11161:SF0">
    <property type="entry name" value="O-ACYLTRANSFERASE LIKE PROTEIN"/>
    <property type="match status" value="1"/>
</dbReference>
<dbReference type="KEGG" id="btab:109032018"/>
<keyword evidence="2" id="KW-0472">Membrane</keyword>
<sequence length="947" mass="108115">MEWCSVRLFSVTFAAMILSIAGENQHSATAPSNPPKLSLQSRSMLLMDTVTHLRRELLHFDTMTSFKEYLRMAPPNGKDPSIVLSDDNAVCIDNLDDIIDGLMRKRLWAMKFLDSSGKIPTGLLNGNIINLGDYDQCVSTSSEMNESTPFHGQYCLVSLVIEVPPEIIFGFTGSTAEDMFGSNIVLKTAMCVPSSCKPPAMEHAFNNLLDRVNPWLNETSIPITLRVTIPDTDCHIRSALQFSIGDYIVLAVFCMIILFVILSTIFDLWLRSYRGPCYSTLNKGPRAILAFSAYSNAQRLFNTDSQPDTISCINGLRFLSITWVCLGHRVKYTAQLPATNLTSLLQFIKNWPTMAILNATLAVDTFFVISGLLNAYVFLGFVNKRSSLTTIWFSSLVKRYLRLTPAYAAMIAFTATIFYKMGDGPLWEQLAGQEKEACQEYWWTNLLYFNNYYHTEKLCMMQSWYLSADTQLYILSIFLLYFLKNYRWVGFMLLSILMGVSVAIPFAVSYEEKIRAPIPLTRDMERVDREMAVGYFPTHMRTSSYLVGITAGYILHRIKTGKWSENLVTSFTLRRAFIWIITTSMMMSALFLCYWMFQPEVPYLWFYSSFYIAVHRLAWAIGVAWIILDSTFHKNGVVNRFLSNKFFMPLGRLTYCIYLTHIVVIIHKLGTARQPAYISAYDTFHETIGDIIISIVLATILSLLFESPIMVLEKTLFHDSGKSHGNQPPGKHAGSTSSRIASNMDSNSDCRKKNNKSTSMFKSGQNFDDKLKKAPSVPEYEDDTWPIGENRHQHRAEVSYIPSQEEKAEFFQGNLRSSYNSNMDYRRRFPMSSFLGPHQESEISYAVNPYTKIDYERISMSRTPDIVLHPWESWTAESMSTNRAVSMSARPSAPSPYSRFGNRQRREVQENDPEMPNTDRRSNSELSTSYGVNNPIYHYATDRFDET</sequence>
<dbReference type="Pfam" id="PF20146">
    <property type="entry name" value="NRF"/>
    <property type="match status" value="1"/>
</dbReference>
<feature type="signal peptide" evidence="3">
    <location>
        <begin position="1"/>
        <end position="22"/>
    </location>
</feature>
<name>A0A9P0A7N3_BEMTA</name>
<dbReference type="InterPro" id="IPR052728">
    <property type="entry name" value="O2_lipid_transport_reg"/>
</dbReference>
<feature type="compositionally biased region" description="Low complexity" evidence="1">
    <location>
        <begin position="885"/>
        <end position="899"/>
    </location>
</feature>
<feature type="region of interest" description="Disordered" evidence="1">
    <location>
        <begin position="885"/>
        <end position="933"/>
    </location>
</feature>
<protein>
    <recommendedName>
        <fullName evidence="4">Nose resistant-to-fluoxetine protein N-terminal domain-containing protein</fullName>
    </recommendedName>
</protein>
<dbReference type="InterPro" id="IPR006621">
    <property type="entry name" value="Nose-resist-to-fluoxetine_N"/>
</dbReference>
<feature type="transmembrane region" description="Helical" evidence="2">
    <location>
        <begin position="649"/>
        <end position="667"/>
    </location>
</feature>
<dbReference type="AlphaFoldDB" id="A0A9P0A7N3"/>
<gene>
    <name evidence="5" type="ORF">BEMITA_LOCUS4953</name>
</gene>
<evidence type="ECO:0000256" key="1">
    <source>
        <dbReference type="SAM" id="MobiDB-lite"/>
    </source>
</evidence>